<dbReference type="STRING" id="1182542.W9YAF1"/>
<accession>W9YAF1</accession>
<name>W9YAF1_9EURO</name>
<feature type="chain" id="PRO_5004934513" description="Cytidyltransferase-like domain-containing protein" evidence="2">
    <location>
        <begin position="25"/>
        <end position="418"/>
    </location>
</feature>
<reference evidence="3 4" key="1">
    <citation type="submission" date="2013-03" db="EMBL/GenBank/DDBJ databases">
        <title>The Genome Sequence of Capronia epimyces CBS 606.96.</title>
        <authorList>
            <consortium name="The Broad Institute Genomics Platform"/>
            <person name="Cuomo C."/>
            <person name="de Hoog S."/>
            <person name="Gorbushina A."/>
            <person name="Walker B."/>
            <person name="Young S.K."/>
            <person name="Zeng Q."/>
            <person name="Gargeya S."/>
            <person name="Fitzgerald M."/>
            <person name="Haas B."/>
            <person name="Abouelleil A."/>
            <person name="Allen A.W."/>
            <person name="Alvarado L."/>
            <person name="Arachchi H.M."/>
            <person name="Berlin A.M."/>
            <person name="Chapman S.B."/>
            <person name="Gainer-Dewar J."/>
            <person name="Goldberg J."/>
            <person name="Griggs A."/>
            <person name="Gujja S."/>
            <person name="Hansen M."/>
            <person name="Howarth C."/>
            <person name="Imamovic A."/>
            <person name="Ireland A."/>
            <person name="Larimer J."/>
            <person name="McCowan C."/>
            <person name="Murphy C."/>
            <person name="Pearson M."/>
            <person name="Poon T.W."/>
            <person name="Priest M."/>
            <person name="Roberts A."/>
            <person name="Saif S."/>
            <person name="Shea T."/>
            <person name="Sisk P."/>
            <person name="Sykes S."/>
            <person name="Wortman J."/>
            <person name="Nusbaum C."/>
            <person name="Birren B."/>
        </authorList>
    </citation>
    <scope>NUCLEOTIDE SEQUENCE [LARGE SCALE GENOMIC DNA]</scope>
    <source>
        <strain evidence="3 4">CBS 606.96</strain>
    </source>
</reference>
<dbReference type="Gene3D" id="3.40.50.620">
    <property type="entry name" value="HUPs"/>
    <property type="match status" value="1"/>
</dbReference>
<feature type="region of interest" description="Disordered" evidence="1">
    <location>
        <begin position="381"/>
        <end position="418"/>
    </location>
</feature>
<dbReference type="GO" id="GO:0015937">
    <property type="term" value="P:coenzyme A biosynthetic process"/>
    <property type="evidence" value="ECO:0007669"/>
    <property type="project" value="TreeGrafter"/>
</dbReference>
<organism evidence="3 4">
    <name type="scientific">Capronia epimyces CBS 606.96</name>
    <dbReference type="NCBI Taxonomy" id="1182542"/>
    <lineage>
        <taxon>Eukaryota</taxon>
        <taxon>Fungi</taxon>
        <taxon>Dikarya</taxon>
        <taxon>Ascomycota</taxon>
        <taxon>Pezizomycotina</taxon>
        <taxon>Eurotiomycetes</taxon>
        <taxon>Chaetothyriomycetidae</taxon>
        <taxon>Chaetothyriales</taxon>
        <taxon>Herpotrichiellaceae</taxon>
        <taxon>Capronia</taxon>
    </lineage>
</organism>
<evidence type="ECO:0000256" key="2">
    <source>
        <dbReference type="SAM" id="SignalP"/>
    </source>
</evidence>
<gene>
    <name evidence="3" type="ORF">A1O3_08831</name>
</gene>
<dbReference type="RefSeq" id="XP_007737117.1">
    <property type="nucleotide sequence ID" value="XM_007738927.1"/>
</dbReference>
<proteinExistence type="predicted"/>
<dbReference type="SUPFAM" id="SSF52374">
    <property type="entry name" value="Nucleotidylyl transferase"/>
    <property type="match status" value="1"/>
</dbReference>
<dbReference type="InterPro" id="IPR014729">
    <property type="entry name" value="Rossmann-like_a/b/a_fold"/>
</dbReference>
<dbReference type="eggNOG" id="KOG3351">
    <property type="taxonomic scope" value="Eukaryota"/>
</dbReference>
<dbReference type="PANTHER" id="PTHR10695:SF46">
    <property type="entry name" value="BIFUNCTIONAL COENZYME A SYNTHASE-RELATED"/>
    <property type="match status" value="1"/>
</dbReference>
<sequence>MAPVHQETISLLLLPALALPSTTASLISAYKRTLETLLPRLAQPKSQAIARLDIAIVLSPSYPVSPNIPRSAVFPSVQRLLSETYSLICAVAADNKVELDFPGGLDVRIFLLESRVDQLPRGVRGKQALSGPIVDIQTFGLAARPYTTIYSVEGETGEQNLRSLITAWQSEKNRSAPPVHRLPSGPAIIQPSSSQTSVHEDGPVTTHQSVAVGGTFDHLHIGHKLLLTATVLAAEPSGFSSHTETPRLITVGITGDALLVNKKYAAVVEPWSLRQQRTAEFIDSILAFHPDVPSITKTEHIDQPGPNGKVVRVTYGNDIIVNYTQISDPFGPTITDEGISALVISRETRAGGKAVNDKRKERGWKELEIFEVDVLDARAAMAEEEGEGQEKQESFESKISSTEIRRRLSEMRASTTGQ</sequence>
<dbReference type="OrthoDB" id="330671at2759"/>
<evidence type="ECO:0000313" key="3">
    <source>
        <dbReference type="EMBL" id="EXJ79329.1"/>
    </source>
</evidence>
<comment type="caution">
    <text evidence="3">The sequence shown here is derived from an EMBL/GenBank/DDBJ whole genome shotgun (WGS) entry which is preliminary data.</text>
</comment>
<evidence type="ECO:0000256" key="1">
    <source>
        <dbReference type="SAM" id="MobiDB-lite"/>
    </source>
</evidence>
<dbReference type="AlphaFoldDB" id="W9YAF1"/>
<dbReference type="Proteomes" id="UP000019478">
    <property type="component" value="Unassembled WGS sequence"/>
</dbReference>
<protein>
    <recommendedName>
        <fullName evidence="5">Cytidyltransferase-like domain-containing protein</fullName>
    </recommendedName>
</protein>
<evidence type="ECO:0000313" key="4">
    <source>
        <dbReference type="Proteomes" id="UP000019478"/>
    </source>
</evidence>
<keyword evidence="4" id="KW-1185">Reference proteome</keyword>
<dbReference type="GeneID" id="19172917"/>
<dbReference type="HOGENOM" id="CLU_035272_3_1_1"/>
<keyword evidence="2" id="KW-0732">Signal</keyword>
<dbReference type="PANTHER" id="PTHR10695">
    <property type="entry name" value="DEPHOSPHO-COA KINASE-RELATED"/>
    <property type="match status" value="1"/>
</dbReference>
<feature type="signal peptide" evidence="2">
    <location>
        <begin position="1"/>
        <end position="24"/>
    </location>
</feature>
<dbReference type="EMBL" id="AMGY01000008">
    <property type="protein sequence ID" value="EXJ79329.1"/>
    <property type="molecule type" value="Genomic_DNA"/>
</dbReference>
<evidence type="ECO:0008006" key="5">
    <source>
        <dbReference type="Google" id="ProtNLM"/>
    </source>
</evidence>
<dbReference type="GO" id="GO:0004140">
    <property type="term" value="F:dephospho-CoA kinase activity"/>
    <property type="evidence" value="ECO:0007669"/>
    <property type="project" value="TreeGrafter"/>
</dbReference>